<evidence type="ECO:0000256" key="3">
    <source>
        <dbReference type="ARBA" id="ARBA00023125"/>
    </source>
</evidence>
<protein>
    <submittedName>
        <fullName evidence="6">LysR family transcriptional regulator</fullName>
    </submittedName>
</protein>
<dbReference type="AlphaFoldDB" id="A0A4Y7U4R0"/>
<gene>
    <name evidence="6" type="ORF">D0809_25585</name>
</gene>
<dbReference type="PANTHER" id="PTHR30346:SF28">
    <property type="entry name" value="HTH-TYPE TRANSCRIPTIONAL REGULATOR CYNR"/>
    <property type="match status" value="1"/>
</dbReference>
<reference evidence="6 7" key="1">
    <citation type="journal article" date="2018" name="Syst. Appl. Microbiol.">
        <title>Flavobacterium circumlabens sp. nov. and Flavobacterium cupreum sp. nov., two psychrotrophic species isolated from Antarctic environmental samples.</title>
        <authorList>
            <person name="Kralova S."/>
            <person name="Busse H.J."/>
            <person name="Svec P."/>
            <person name="Maslanova I."/>
            <person name="Stankova E."/>
            <person name="Bartak M."/>
            <person name="Sedlacek I."/>
        </authorList>
    </citation>
    <scope>NUCLEOTIDE SEQUENCE [LARGE SCALE GENOMIC DNA]</scope>
    <source>
        <strain evidence="6 7">CCM 8828</strain>
    </source>
</reference>
<feature type="non-terminal residue" evidence="6">
    <location>
        <position position="38"/>
    </location>
</feature>
<dbReference type="InterPro" id="IPR000847">
    <property type="entry name" value="LysR_HTH_N"/>
</dbReference>
<dbReference type="EMBL" id="QWDN01000241">
    <property type="protein sequence ID" value="TEB41427.1"/>
    <property type="molecule type" value="Genomic_DNA"/>
</dbReference>
<sequence length="38" mass="4431">MELRHLKYFLAVAEELNFTKAAEKLCISQPPLSRQIIE</sequence>
<evidence type="ECO:0000256" key="1">
    <source>
        <dbReference type="ARBA" id="ARBA00009437"/>
    </source>
</evidence>
<dbReference type="RefSeq" id="WP_134092330.1">
    <property type="nucleotide sequence ID" value="NZ_QWDN01000241.1"/>
</dbReference>
<dbReference type="Pfam" id="PF00126">
    <property type="entry name" value="HTH_1"/>
    <property type="match status" value="1"/>
</dbReference>
<proteinExistence type="inferred from homology"/>
<organism evidence="6 7">
    <name type="scientific">Flavobacterium circumlabens</name>
    <dbReference type="NCBI Taxonomy" id="2133765"/>
    <lineage>
        <taxon>Bacteria</taxon>
        <taxon>Pseudomonadati</taxon>
        <taxon>Bacteroidota</taxon>
        <taxon>Flavobacteriia</taxon>
        <taxon>Flavobacteriales</taxon>
        <taxon>Flavobacteriaceae</taxon>
        <taxon>Flavobacterium</taxon>
    </lineage>
</organism>
<comment type="similarity">
    <text evidence="1">Belongs to the LysR transcriptional regulatory family.</text>
</comment>
<name>A0A4Y7U4R0_9FLAO</name>
<evidence type="ECO:0000259" key="5">
    <source>
        <dbReference type="PROSITE" id="PS50931"/>
    </source>
</evidence>
<dbReference type="Proteomes" id="UP000298340">
    <property type="component" value="Unassembled WGS sequence"/>
</dbReference>
<keyword evidence="2" id="KW-0805">Transcription regulation</keyword>
<evidence type="ECO:0000313" key="6">
    <source>
        <dbReference type="EMBL" id="TEB41427.1"/>
    </source>
</evidence>
<evidence type="ECO:0000256" key="4">
    <source>
        <dbReference type="ARBA" id="ARBA00023163"/>
    </source>
</evidence>
<comment type="caution">
    <text evidence="6">The sequence shown here is derived from an EMBL/GenBank/DDBJ whole genome shotgun (WGS) entry which is preliminary data.</text>
</comment>
<dbReference type="Gene3D" id="1.10.10.10">
    <property type="entry name" value="Winged helix-like DNA-binding domain superfamily/Winged helix DNA-binding domain"/>
    <property type="match status" value="1"/>
</dbReference>
<keyword evidence="4" id="KW-0804">Transcription</keyword>
<dbReference type="SUPFAM" id="SSF46785">
    <property type="entry name" value="Winged helix' DNA-binding domain"/>
    <property type="match status" value="1"/>
</dbReference>
<dbReference type="GO" id="GO:0003677">
    <property type="term" value="F:DNA binding"/>
    <property type="evidence" value="ECO:0007669"/>
    <property type="project" value="UniProtKB-KW"/>
</dbReference>
<dbReference type="InterPro" id="IPR036388">
    <property type="entry name" value="WH-like_DNA-bd_sf"/>
</dbReference>
<evidence type="ECO:0000256" key="2">
    <source>
        <dbReference type="ARBA" id="ARBA00023015"/>
    </source>
</evidence>
<dbReference type="GO" id="GO:0003700">
    <property type="term" value="F:DNA-binding transcription factor activity"/>
    <property type="evidence" value="ECO:0007669"/>
    <property type="project" value="InterPro"/>
</dbReference>
<evidence type="ECO:0000313" key="7">
    <source>
        <dbReference type="Proteomes" id="UP000298340"/>
    </source>
</evidence>
<dbReference type="InterPro" id="IPR036390">
    <property type="entry name" value="WH_DNA-bd_sf"/>
</dbReference>
<dbReference type="GO" id="GO:0032993">
    <property type="term" value="C:protein-DNA complex"/>
    <property type="evidence" value="ECO:0007669"/>
    <property type="project" value="TreeGrafter"/>
</dbReference>
<accession>A0A4Y7U4R0</accession>
<dbReference type="PROSITE" id="PS50931">
    <property type="entry name" value="HTH_LYSR"/>
    <property type="match status" value="1"/>
</dbReference>
<keyword evidence="3" id="KW-0238">DNA-binding</keyword>
<dbReference type="PANTHER" id="PTHR30346">
    <property type="entry name" value="TRANSCRIPTIONAL DUAL REGULATOR HCAR-RELATED"/>
    <property type="match status" value="1"/>
</dbReference>
<feature type="domain" description="HTH lysR-type" evidence="5">
    <location>
        <begin position="1"/>
        <end position="38"/>
    </location>
</feature>